<evidence type="ECO:0000313" key="2">
    <source>
        <dbReference type="Proteomes" id="UP000053097"/>
    </source>
</evidence>
<accession>A0A026WLG1</accession>
<gene>
    <name evidence="1" type="ORF">X777_03209</name>
</gene>
<dbReference type="AlphaFoldDB" id="A0A026WLG1"/>
<dbReference type="EMBL" id="KK107156">
    <property type="protein sequence ID" value="EZA56788.1"/>
    <property type="molecule type" value="Genomic_DNA"/>
</dbReference>
<evidence type="ECO:0000313" key="1">
    <source>
        <dbReference type="EMBL" id="EZA56788.1"/>
    </source>
</evidence>
<keyword evidence="2" id="KW-1185">Reference proteome</keyword>
<reference evidence="1 2" key="1">
    <citation type="journal article" date="2014" name="Curr. Biol.">
        <title>The genome of the clonal raider ant Cerapachys biroi.</title>
        <authorList>
            <person name="Oxley P.R."/>
            <person name="Ji L."/>
            <person name="Fetter-Pruneda I."/>
            <person name="McKenzie S.K."/>
            <person name="Li C."/>
            <person name="Hu H."/>
            <person name="Zhang G."/>
            <person name="Kronauer D.J."/>
        </authorList>
    </citation>
    <scope>NUCLEOTIDE SEQUENCE [LARGE SCALE GENOMIC DNA]</scope>
</reference>
<dbReference type="Proteomes" id="UP000053097">
    <property type="component" value="Unassembled WGS sequence"/>
</dbReference>
<organism evidence="1 2">
    <name type="scientific">Ooceraea biroi</name>
    <name type="common">Clonal raider ant</name>
    <name type="synonym">Cerapachys biroi</name>
    <dbReference type="NCBI Taxonomy" id="2015173"/>
    <lineage>
        <taxon>Eukaryota</taxon>
        <taxon>Metazoa</taxon>
        <taxon>Ecdysozoa</taxon>
        <taxon>Arthropoda</taxon>
        <taxon>Hexapoda</taxon>
        <taxon>Insecta</taxon>
        <taxon>Pterygota</taxon>
        <taxon>Neoptera</taxon>
        <taxon>Endopterygota</taxon>
        <taxon>Hymenoptera</taxon>
        <taxon>Apocrita</taxon>
        <taxon>Aculeata</taxon>
        <taxon>Formicoidea</taxon>
        <taxon>Formicidae</taxon>
        <taxon>Dorylinae</taxon>
        <taxon>Ooceraea</taxon>
    </lineage>
</organism>
<sequence length="162" mass="17924">MLGALGSLAAGAAGVAKAVNDSKAVQRQLQELHRHHRAMEGRGLYFASYKNGQGLYLAPYKRGQSAVTKKKKRQKGDKDAYGFSIMSLTLTLTGRSSILAVNYFPSIDLSDGDYELGLMDFETYHTIPNVNASNNKFYFGEDDAEITILEGSYELRDINKFL</sequence>
<feature type="non-terminal residue" evidence="1">
    <location>
        <position position="162"/>
    </location>
</feature>
<proteinExistence type="predicted"/>
<protein>
    <submittedName>
        <fullName evidence="1">Uncharacterized protein</fullName>
    </submittedName>
</protein>
<name>A0A026WLG1_OOCBI</name>